<name>M0C9F0_9EURY</name>
<evidence type="ECO:0000313" key="5">
    <source>
        <dbReference type="EMBL" id="ELZ18514.1"/>
    </source>
</evidence>
<evidence type="ECO:0000256" key="2">
    <source>
        <dbReference type="ARBA" id="ARBA00023163"/>
    </source>
</evidence>
<evidence type="ECO:0000256" key="1">
    <source>
        <dbReference type="ARBA" id="ARBA00023015"/>
    </source>
</evidence>
<keyword evidence="6" id="KW-1185">Reference proteome</keyword>
<dbReference type="Pfam" id="PF04967">
    <property type="entry name" value="HTH_10"/>
    <property type="match status" value="1"/>
</dbReference>
<sequence length="238" mass="25968">MPISLGSDTDRTFMWAERHARAMKSMGIRLQYAPEAVPQLHAGICESPDIDREVIVGGQAVDGVEMITSFVYGDPEAYEALLVDLEDVREYDITPAEDGFFLYLRRGLGADGLSLLNALAQETVVVVPPIEVRSDRTLRLTVVGHPSALTAVMDEVPDGMTMDARWVSDELTISDSPVTDRQLAALRAARAVGYYEIPREAGIETVADELDCAVSTASELVRRGEANAVERVLETDLS</sequence>
<evidence type="ECO:0000259" key="4">
    <source>
        <dbReference type="Pfam" id="PF24278"/>
    </source>
</evidence>
<dbReference type="EMBL" id="AOIS01000036">
    <property type="protein sequence ID" value="ELZ18514.1"/>
    <property type="molecule type" value="Genomic_DNA"/>
</dbReference>
<evidence type="ECO:0000313" key="6">
    <source>
        <dbReference type="Proteomes" id="UP000011657"/>
    </source>
</evidence>
<comment type="caution">
    <text evidence="5">The sequence shown here is derived from an EMBL/GenBank/DDBJ whole genome shotgun (WGS) entry which is preliminary data.</text>
</comment>
<dbReference type="Proteomes" id="UP000011657">
    <property type="component" value="Unassembled WGS sequence"/>
</dbReference>
<keyword evidence="2" id="KW-0804">Transcription</keyword>
<dbReference type="Pfam" id="PF24278">
    <property type="entry name" value="HVO_0513_N"/>
    <property type="match status" value="1"/>
</dbReference>
<dbReference type="AlphaFoldDB" id="M0C9F0"/>
<accession>M0C9F0</accession>
<dbReference type="InterPro" id="IPR056493">
    <property type="entry name" value="HVO_0513_N"/>
</dbReference>
<dbReference type="PATRIC" id="fig|1227488.3.peg.2101"/>
<dbReference type="PANTHER" id="PTHR34236:SF1">
    <property type="entry name" value="DIMETHYL SULFOXIDE REDUCTASE TRANSCRIPTIONAL ACTIVATOR"/>
    <property type="match status" value="1"/>
</dbReference>
<feature type="domain" description="HVO-0513-like N-terminal" evidence="4">
    <location>
        <begin position="44"/>
        <end position="163"/>
    </location>
</feature>
<reference evidence="5 6" key="1">
    <citation type="journal article" date="2014" name="PLoS Genet.">
        <title>Phylogenetically driven sequencing of extremely halophilic archaea reveals strategies for static and dynamic osmo-response.</title>
        <authorList>
            <person name="Becker E.A."/>
            <person name="Seitzer P.M."/>
            <person name="Tritt A."/>
            <person name="Larsen D."/>
            <person name="Krusor M."/>
            <person name="Yao A.I."/>
            <person name="Wu D."/>
            <person name="Madern D."/>
            <person name="Eisen J.A."/>
            <person name="Darling A.E."/>
            <person name="Facciotti M.T."/>
        </authorList>
    </citation>
    <scope>NUCLEOTIDE SEQUENCE [LARGE SCALE GENOMIC DNA]</scope>
    <source>
        <strain evidence="5 6">JCM 13891</strain>
    </source>
</reference>
<feature type="domain" description="HTH bat-type" evidence="3">
    <location>
        <begin position="179"/>
        <end position="226"/>
    </location>
</feature>
<organism evidence="5 6">
    <name type="scientific">Haloterrigena salina JCM 13891</name>
    <dbReference type="NCBI Taxonomy" id="1227488"/>
    <lineage>
        <taxon>Archaea</taxon>
        <taxon>Methanobacteriati</taxon>
        <taxon>Methanobacteriota</taxon>
        <taxon>Stenosarchaea group</taxon>
        <taxon>Halobacteria</taxon>
        <taxon>Halobacteriales</taxon>
        <taxon>Natrialbaceae</taxon>
        <taxon>Haloterrigena</taxon>
    </lineage>
</organism>
<dbReference type="InterPro" id="IPR007050">
    <property type="entry name" value="HTH_bacterioopsin"/>
</dbReference>
<gene>
    <name evidence="5" type="ORF">C477_10623</name>
</gene>
<dbReference type="eggNOG" id="arCOG02274">
    <property type="taxonomic scope" value="Archaea"/>
</dbReference>
<proteinExistence type="predicted"/>
<evidence type="ECO:0000259" key="3">
    <source>
        <dbReference type="Pfam" id="PF04967"/>
    </source>
</evidence>
<keyword evidence="1" id="KW-0805">Transcription regulation</keyword>
<dbReference type="PANTHER" id="PTHR34236">
    <property type="entry name" value="DIMETHYL SULFOXIDE REDUCTASE TRANSCRIPTIONAL ACTIVATOR"/>
    <property type="match status" value="1"/>
</dbReference>
<protein>
    <submittedName>
        <fullName evidence="5">Bacterio-opsin activator HTH domain-containing protein</fullName>
    </submittedName>
</protein>